<evidence type="ECO:0000313" key="3">
    <source>
        <dbReference type="Proteomes" id="UP001500503"/>
    </source>
</evidence>
<evidence type="ECO:0008006" key="4">
    <source>
        <dbReference type="Google" id="ProtNLM"/>
    </source>
</evidence>
<feature type="region of interest" description="Disordered" evidence="1">
    <location>
        <begin position="156"/>
        <end position="177"/>
    </location>
</feature>
<sequence>MTTFTLNEEAARDWVTSLVMAYELAEMNGGADDPVAVSMPQIGMDWHPREPGQEDAVASLVRCAQVQSGILVPAENAEVALEFVDDGDDWSYRFLLHVRAPVPVTLVSPPREVHRIGEDSASGVDAAVAILREAALVAGDLRERLESFAEAVARRYPGETGPGRAGAREAQARADLN</sequence>
<proteinExistence type="predicted"/>
<feature type="compositionally biased region" description="Basic and acidic residues" evidence="1">
    <location>
        <begin position="166"/>
        <end position="177"/>
    </location>
</feature>
<name>A0ABP8R2W3_9ACTN</name>
<dbReference type="RefSeq" id="WP_345474418.1">
    <property type="nucleotide sequence ID" value="NZ_BAABHF010000054.1"/>
</dbReference>
<gene>
    <name evidence="2" type="ORF">GCM10023191_088060</name>
</gene>
<comment type="caution">
    <text evidence="2">The sequence shown here is derived from an EMBL/GenBank/DDBJ whole genome shotgun (WGS) entry which is preliminary data.</text>
</comment>
<evidence type="ECO:0000313" key="2">
    <source>
        <dbReference type="EMBL" id="GAA4516695.1"/>
    </source>
</evidence>
<evidence type="ECO:0000256" key="1">
    <source>
        <dbReference type="SAM" id="MobiDB-lite"/>
    </source>
</evidence>
<dbReference type="EMBL" id="BAABHF010000054">
    <property type="protein sequence ID" value="GAA4516695.1"/>
    <property type="molecule type" value="Genomic_DNA"/>
</dbReference>
<reference evidence="3" key="1">
    <citation type="journal article" date="2019" name="Int. J. Syst. Evol. Microbiol.">
        <title>The Global Catalogue of Microorganisms (GCM) 10K type strain sequencing project: providing services to taxonomists for standard genome sequencing and annotation.</title>
        <authorList>
            <consortium name="The Broad Institute Genomics Platform"/>
            <consortium name="The Broad Institute Genome Sequencing Center for Infectious Disease"/>
            <person name="Wu L."/>
            <person name="Ma J."/>
        </authorList>
    </citation>
    <scope>NUCLEOTIDE SEQUENCE [LARGE SCALE GENOMIC DNA]</scope>
    <source>
        <strain evidence="3">JCM 17933</strain>
    </source>
</reference>
<organism evidence="2 3">
    <name type="scientific">Actinoallomurus oryzae</name>
    <dbReference type="NCBI Taxonomy" id="502180"/>
    <lineage>
        <taxon>Bacteria</taxon>
        <taxon>Bacillati</taxon>
        <taxon>Actinomycetota</taxon>
        <taxon>Actinomycetes</taxon>
        <taxon>Streptosporangiales</taxon>
        <taxon>Thermomonosporaceae</taxon>
        <taxon>Actinoallomurus</taxon>
    </lineage>
</organism>
<accession>A0ABP8R2W3</accession>
<keyword evidence="3" id="KW-1185">Reference proteome</keyword>
<dbReference type="Proteomes" id="UP001500503">
    <property type="component" value="Unassembled WGS sequence"/>
</dbReference>
<protein>
    <recommendedName>
        <fullName evidence="4">PH domain-containing protein</fullName>
    </recommendedName>
</protein>